<organism evidence="1 2">
    <name type="scientific">Halostagnicola kamekurae</name>
    <dbReference type="NCBI Taxonomy" id="619731"/>
    <lineage>
        <taxon>Archaea</taxon>
        <taxon>Methanobacteriati</taxon>
        <taxon>Methanobacteriota</taxon>
        <taxon>Stenosarchaea group</taxon>
        <taxon>Halobacteria</taxon>
        <taxon>Halobacteriales</taxon>
        <taxon>Natrialbaceae</taxon>
        <taxon>Halostagnicola</taxon>
    </lineage>
</organism>
<keyword evidence="2" id="KW-1185">Reference proteome</keyword>
<reference evidence="2" key="1">
    <citation type="submission" date="2016-10" db="EMBL/GenBank/DDBJ databases">
        <authorList>
            <person name="Varghese N."/>
            <person name="Submissions S."/>
        </authorList>
    </citation>
    <scope>NUCLEOTIDE SEQUENCE [LARGE SCALE GENOMIC DNA]</scope>
    <source>
        <strain evidence="2">DSM 22427</strain>
    </source>
</reference>
<dbReference type="EMBL" id="FOZS01000006">
    <property type="protein sequence ID" value="SFT04766.1"/>
    <property type="molecule type" value="Genomic_DNA"/>
</dbReference>
<sequence>MTRLEVNEYDDTGARLSQVVFCNDDCLLSFY</sequence>
<dbReference type="Proteomes" id="UP000199199">
    <property type="component" value="Unassembled WGS sequence"/>
</dbReference>
<evidence type="ECO:0000313" key="2">
    <source>
        <dbReference type="Proteomes" id="UP000199199"/>
    </source>
</evidence>
<accession>A0A1I6UTN5</accession>
<dbReference type="AlphaFoldDB" id="A0A1I6UTN5"/>
<protein>
    <submittedName>
        <fullName evidence="1">Uncharacterized protein</fullName>
    </submittedName>
</protein>
<proteinExistence type="predicted"/>
<name>A0A1I6UTN5_9EURY</name>
<evidence type="ECO:0000313" key="1">
    <source>
        <dbReference type="EMBL" id="SFT04766.1"/>
    </source>
</evidence>
<gene>
    <name evidence="1" type="ORF">SAMN04488556_4086</name>
</gene>